<dbReference type="AlphaFoldDB" id="A0A139XDA5"/>
<evidence type="ECO:0000256" key="1">
    <source>
        <dbReference type="SAM" id="Coils"/>
    </source>
</evidence>
<dbReference type="OrthoDB" id="518206at2"/>
<protein>
    <submittedName>
        <fullName evidence="3">Uncharacterized protein</fullName>
    </submittedName>
</protein>
<comment type="caution">
    <text evidence="3">The sequence shown here is derived from an EMBL/GenBank/DDBJ whole genome shotgun (WGS) entry which is preliminary data.</text>
</comment>
<keyword evidence="1" id="KW-0175">Coiled coil</keyword>
<accession>A0A139XDA5</accession>
<feature type="signal peptide" evidence="2">
    <location>
        <begin position="1"/>
        <end position="29"/>
    </location>
</feature>
<proteinExistence type="predicted"/>
<organism evidence="3 4">
    <name type="scientific">Scytonema hofmannii PCC 7110</name>
    <dbReference type="NCBI Taxonomy" id="128403"/>
    <lineage>
        <taxon>Bacteria</taxon>
        <taxon>Bacillati</taxon>
        <taxon>Cyanobacteriota</taxon>
        <taxon>Cyanophyceae</taxon>
        <taxon>Nostocales</taxon>
        <taxon>Scytonemataceae</taxon>
        <taxon>Scytonema</taxon>
    </lineage>
</organism>
<keyword evidence="2" id="KW-0732">Signal</keyword>
<sequence>MNRTTLFKISLSLIVAPLLSIFTAPVAIASLSNTQTVGLEQEIVGTRSNSILIADRDDDYRDRRREIRERRREIHREMRRLRREERQFNRRYPRDRYYRVRDYDRYRGGRNYDRRYRDRDYYRSPWR</sequence>
<dbReference type="EMBL" id="ANNX02000017">
    <property type="protein sequence ID" value="KYC42633.1"/>
    <property type="molecule type" value="Genomic_DNA"/>
</dbReference>
<reference evidence="3 4" key="1">
    <citation type="journal article" date="2013" name="Genome Biol. Evol.">
        <title>Genomes of Stigonematalean cyanobacteria (subsection V) and the evolution of oxygenic photosynthesis from prokaryotes to plastids.</title>
        <authorList>
            <person name="Dagan T."/>
            <person name="Roettger M."/>
            <person name="Stucken K."/>
            <person name="Landan G."/>
            <person name="Koch R."/>
            <person name="Major P."/>
            <person name="Gould S.B."/>
            <person name="Goremykin V.V."/>
            <person name="Rippka R."/>
            <person name="Tandeau de Marsac N."/>
            <person name="Gugger M."/>
            <person name="Lockhart P.J."/>
            <person name="Allen J.F."/>
            <person name="Brune I."/>
            <person name="Maus I."/>
            <person name="Puhler A."/>
            <person name="Martin W.F."/>
        </authorList>
    </citation>
    <scope>NUCLEOTIDE SEQUENCE [LARGE SCALE GENOMIC DNA]</scope>
    <source>
        <strain evidence="3 4">PCC 7110</strain>
    </source>
</reference>
<keyword evidence="4" id="KW-1185">Reference proteome</keyword>
<gene>
    <name evidence="3" type="ORF">WA1_14900</name>
</gene>
<dbReference type="Proteomes" id="UP000076925">
    <property type="component" value="Unassembled WGS sequence"/>
</dbReference>
<name>A0A139XDA5_9CYAN</name>
<feature type="coiled-coil region" evidence="1">
    <location>
        <begin position="64"/>
        <end position="91"/>
    </location>
</feature>
<evidence type="ECO:0000256" key="2">
    <source>
        <dbReference type="SAM" id="SignalP"/>
    </source>
</evidence>
<evidence type="ECO:0000313" key="4">
    <source>
        <dbReference type="Proteomes" id="UP000076925"/>
    </source>
</evidence>
<dbReference type="RefSeq" id="WP_017742541.1">
    <property type="nucleotide sequence ID" value="NZ_KQ976354.1"/>
</dbReference>
<evidence type="ECO:0000313" key="3">
    <source>
        <dbReference type="EMBL" id="KYC42633.1"/>
    </source>
</evidence>
<feature type="chain" id="PRO_5007300653" evidence="2">
    <location>
        <begin position="30"/>
        <end position="127"/>
    </location>
</feature>